<proteinExistence type="predicted"/>
<comment type="caution">
    <text evidence="4">The sequence shown here is derived from an EMBL/GenBank/DDBJ whole genome shotgun (WGS) entry which is preliminary data.</text>
</comment>
<feature type="coiled-coil region" evidence="1">
    <location>
        <begin position="554"/>
        <end position="593"/>
    </location>
</feature>
<name>A0A0F3ITW7_9PROT</name>
<keyword evidence="3" id="KW-0812">Transmembrane</keyword>
<dbReference type="InterPro" id="IPR012683">
    <property type="entry name" value="CHP02302_TM"/>
</dbReference>
<accession>A0A0F3ITW7</accession>
<feature type="coiled-coil region" evidence="1">
    <location>
        <begin position="472"/>
        <end position="499"/>
    </location>
</feature>
<feature type="compositionally biased region" description="Low complexity" evidence="2">
    <location>
        <begin position="631"/>
        <end position="658"/>
    </location>
</feature>
<dbReference type="NCBIfam" id="TIGR02302">
    <property type="entry name" value="aProt_lowcomp"/>
    <property type="match status" value="1"/>
</dbReference>
<feature type="compositionally biased region" description="Basic and acidic residues" evidence="2">
    <location>
        <begin position="529"/>
        <end position="545"/>
    </location>
</feature>
<dbReference type="EMBL" id="LAJY01000134">
    <property type="protein sequence ID" value="KJV10185.1"/>
    <property type="molecule type" value="Genomic_DNA"/>
</dbReference>
<dbReference type="AlphaFoldDB" id="A0A0F3ITW7"/>
<feature type="transmembrane region" description="Helical" evidence="3">
    <location>
        <begin position="53"/>
        <end position="72"/>
    </location>
</feature>
<evidence type="ECO:0000256" key="2">
    <source>
        <dbReference type="SAM" id="MobiDB-lite"/>
    </source>
</evidence>
<evidence type="ECO:0000256" key="3">
    <source>
        <dbReference type="SAM" id="Phobius"/>
    </source>
</evidence>
<keyword evidence="5" id="KW-1185">Reference proteome</keyword>
<evidence type="ECO:0000313" key="4">
    <source>
        <dbReference type="EMBL" id="KJV10185.1"/>
    </source>
</evidence>
<feature type="compositionally biased region" description="Low complexity" evidence="2">
    <location>
        <begin position="746"/>
        <end position="762"/>
    </location>
</feature>
<dbReference type="Proteomes" id="UP000033774">
    <property type="component" value="Unassembled WGS sequence"/>
</dbReference>
<dbReference type="PATRIC" id="fig|552518.3.peg.427"/>
<feature type="transmembrane region" description="Helical" evidence="3">
    <location>
        <begin position="20"/>
        <end position="47"/>
    </location>
</feature>
<keyword evidence="3" id="KW-0472">Membrane</keyword>
<feature type="transmembrane region" description="Helical" evidence="3">
    <location>
        <begin position="148"/>
        <end position="166"/>
    </location>
</feature>
<evidence type="ECO:0000256" key="1">
    <source>
        <dbReference type="SAM" id="Coils"/>
    </source>
</evidence>
<protein>
    <recommendedName>
        <fullName evidence="6">TIGR02302 family protein</fullName>
    </recommendedName>
</protein>
<keyword evidence="1" id="KW-0175">Coiled coil</keyword>
<dbReference type="Pfam" id="PF13779">
    <property type="entry name" value="DUF4175"/>
    <property type="match status" value="1"/>
</dbReference>
<feature type="region of interest" description="Disordered" evidence="2">
    <location>
        <begin position="631"/>
        <end position="663"/>
    </location>
</feature>
<reference evidence="4 5" key="1">
    <citation type="submission" date="2015-03" db="EMBL/GenBank/DDBJ databases">
        <title>Draft genome sequence of Elstera litoralis.</title>
        <authorList>
            <person name="Rahalkar M.C."/>
            <person name="Dhakephalkar P.K."/>
            <person name="Pore S.D."/>
            <person name="Arora P."/>
            <person name="Kapse N.G."/>
            <person name="Pandit P.S."/>
        </authorList>
    </citation>
    <scope>NUCLEOTIDE SEQUENCE [LARGE SCALE GENOMIC DNA]</scope>
    <source>
        <strain evidence="4 5">Dia-1</strain>
    </source>
</reference>
<feature type="region of interest" description="Disordered" evidence="2">
    <location>
        <begin position="694"/>
        <end position="793"/>
    </location>
</feature>
<organism evidence="4 5">
    <name type="scientific">Elstera litoralis</name>
    <dbReference type="NCBI Taxonomy" id="552518"/>
    <lineage>
        <taxon>Bacteria</taxon>
        <taxon>Pseudomonadati</taxon>
        <taxon>Pseudomonadota</taxon>
        <taxon>Alphaproteobacteria</taxon>
        <taxon>Rhodospirillales</taxon>
        <taxon>Rhodospirillaceae</taxon>
        <taxon>Elstera</taxon>
    </lineage>
</organism>
<evidence type="ECO:0008006" key="6">
    <source>
        <dbReference type="Google" id="ProtNLM"/>
    </source>
</evidence>
<evidence type="ECO:0000313" key="5">
    <source>
        <dbReference type="Proteomes" id="UP000033774"/>
    </source>
</evidence>
<feature type="compositionally biased region" description="Basic and acidic residues" evidence="2">
    <location>
        <begin position="782"/>
        <end position="793"/>
    </location>
</feature>
<sequence length="828" mass="90890">MTMETPASLRWARGRAHLVLAWEAGWTALLPLLGLALLFVALAWTGLLSVLPGWAHLAALILFAAVGLGLAWTRLRHWRWPDSATVDRRIETASGLAHRPLTTLQDEPAGGDAVTFSLWQVHRARVLASLTQLRTGLPARGAYEVDPFGLRALVVSAVIVGFFAAGPDRAERLRAAFLPRFETASTVPPSMDVWATPPAYTNLPPLALSRLPEGEAVALPGGTQLSVQLSGYETKAPPDFSAPGIAATKLTRQSDGVWHGDATLPVPPEAQEGALTLLNRAWPIRVLPDAVPKIAFRERPGPTPRQSLRLPWGGEDDYGIESVRAEIRLSERKGEPFSLTLAAPARKAASGAPLHDLTDHPWAGLPVSITLIARDGRGQEGRSEPELLILPAREFTHPVAKAIIDLRRALTDEPDSAPEVARALEKLAIRPQAFSHDTLVFLGLMSARARLILADPSEDQAPVVRTLWDLALRLEEGDLSVLERDLREAQQAVQDGLEQDLTDPEMQQRLDAMQQALDRYMQALTRRAIENSQRADKPRRPRDPNARTVTSRDIQQMMDKARELARQGQKEQAQALLDQLRELMEQLANAEPELAEGDESEMGEDDGDPTSQALQNLQDLARQQRSLMDRGLQQNRQRGQKGQPGQQGQQGEPQPGDGDMAGEQESLRRRLGEIMRQLGEANGGMPQGLGRAEQAMRDALSRLQQGQQGGAAGAQQQALDQLRDAMRGLADQQRQQAGEGQGQGQGRQRAGQRPGQQTTTGQNRDPLGRDRGDQQPGNGLGNDDRVRIPEDSAVERARTIFDDLRRRAADPTRPTLEREYIDRLLRGF</sequence>
<keyword evidence="3" id="KW-1133">Transmembrane helix</keyword>
<gene>
    <name evidence="4" type="ORF">VZ95_06595</name>
</gene>
<feature type="region of interest" description="Disordered" evidence="2">
    <location>
        <begin position="529"/>
        <end position="553"/>
    </location>
</feature>